<name>A0ABU0NFG0_9MOLU</name>
<evidence type="ECO:0000313" key="2">
    <source>
        <dbReference type="EMBL" id="MDQ0568114.1"/>
    </source>
</evidence>
<evidence type="ECO:0000259" key="1">
    <source>
        <dbReference type="Pfam" id="PF07510"/>
    </source>
</evidence>
<comment type="caution">
    <text evidence="2">The sequence shown here is derived from an EMBL/GenBank/DDBJ whole genome shotgun (WGS) entry which is preliminary data.</text>
</comment>
<dbReference type="Proteomes" id="UP001236620">
    <property type="component" value="Unassembled WGS sequence"/>
</dbReference>
<gene>
    <name evidence="2" type="ORF">J2Z63_000764</name>
</gene>
<feature type="domain" description="GmrSD restriction endonucleases C-terminal" evidence="1">
    <location>
        <begin position="1"/>
        <end position="101"/>
    </location>
</feature>
<evidence type="ECO:0000313" key="3">
    <source>
        <dbReference type="Proteomes" id="UP001236620"/>
    </source>
</evidence>
<accession>A0ABU0NFG0</accession>
<sequence length="111" mass="12813">MPQTPTKAWKEVIGYDEENSDDQTKYSRFLQQPGNLVFVDGSKNSSIGNKPFSEKKDILYSNSNSPLIRKELKYLDNNAQAVVDCDEWNYEIIENRTKIIASTVFDIMNRD</sequence>
<keyword evidence="3" id="KW-1185">Reference proteome</keyword>
<dbReference type="InterPro" id="IPR011089">
    <property type="entry name" value="GmrSD_C"/>
</dbReference>
<reference evidence="2" key="1">
    <citation type="submission" date="2023-07" db="EMBL/GenBank/DDBJ databases">
        <title>Genomic Encyclopedia of Type Strains, Phase IV (KMG-IV): sequencing the most valuable type-strain genomes for metagenomic binning, comparative biology and taxonomic classification.</title>
        <authorList>
            <person name="Goeker M."/>
        </authorList>
    </citation>
    <scope>NUCLEOTIDE SEQUENCE [LARGE SCALE GENOMIC DNA]</scope>
    <source>
        <strain evidence="2">DSM 22019</strain>
    </source>
</reference>
<dbReference type="EMBL" id="JAUSWP010000010">
    <property type="protein sequence ID" value="MDQ0568114.1"/>
    <property type="molecule type" value="Genomic_DNA"/>
</dbReference>
<dbReference type="Pfam" id="PF07510">
    <property type="entry name" value="GmrSD_C"/>
    <property type="match status" value="1"/>
</dbReference>
<dbReference type="RefSeq" id="WP_370873700.1">
    <property type="nucleotide sequence ID" value="NZ_JAUSWP010000010.1"/>
</dbReference>
<proteinExistence type="predicted"/>
<protein>
    <recommendedName>
        <fullName evidence="1">GmrSD restriction endonucleases C-terminal domain-containing protein</fullName>
    </recommendedName>
</protein>
<organism evidence="2 3">
    <name type="scientific">Mycoplasma yeatsii</name>
    <dbReference type="NCBI Taxonomy" id="51365"/>
    <lineage>
        <taxon>Bacteria</taxon>
        <taxon>Bacillati</taxon>
        <taxon>Mycoplasmatota</taxon>
        <taxon>Mollicutes</taxon>
        <taxon>Mycoplasmataceae</taxon>
        <taxon>Mycoplasma</taxon>
    </lineage>
</organism>